<feature type="region of interest" description="Disordered" evidence="1">
    <location>
        <begin position="207"/>
        <end position="232"/>
    </location>
</feature>
<organism evidence="3 4">
    <name type="scientific">Emiliania huxleyi (strain CCMP1516)</name>
    <dbReference type="NCBI Taxonomy" id="280463"/>
    <lineage>
        <taxon>Eukaryota</taxon>
        <taxon>Haptista</taxon>
        <taxon>Haptophyta</taxon>
        <taxon>Prymnesiophyceae</taxon>
        <taxon>Isochrysidales</taxon>
        <taxon>Noelaerhabdaceae</taxon>
        <taxon>Emiliania</taxon>
    </lineage>
</organism>
<evidence type="ECO:0000256" key="1">
    <source>
        <dbReference type="SAM" id="MobiDB-lite"/>
    </source>
</evidence>
<dbReference type="EnsemblProtists" id="EOD25273">
    <property type="protein sequence ID" value="EOD25273"/>
    <property type="gene ID" value="EMIHUDRAFT_115613"/>
</dbReference>
<evidence type="ECO:0000313" key="4">
    <source>
        <dbReference type="Proteomes" id="UP000013827"/>
    </source>
</evidence>
<keyword evidence="2" id="KW-1133">Transmembrane helix</keyword>
<keyword evidence="4" id="KW-1185">Reference proteome</keyword>
<accession>A0A0D3JP38</accession>
<dbReference type="GeneID" id="17280832"/>
<dbReference type="GeneID" id="17270818"/>
<proteinExistence type="predicted"/>
<dbReference type="Proteomes" id="UP000013827">
    <property type="component" value="Unassembled WGS sequence"/>
</dbReference>
<reference evidence="3" key="2">
    <citation type="submission" date="2024-10" db="UniProtKB">
        <authorList>
            <consortium name="EnsemblProtists"/>
        </authorList>
    </citation>
    <scope>IDENTIFICATION</scope>
</reference>
<name>A0A0D3JP38_EMIH1</name>
<sequence length="387" mass="42752">MLRVLSLQRAGRLSRPLRPALPLRCNYCSRAPSPPSINSAETASKIARWSLRLNADNTFLSYHRNAIIATVAGAAMVQYRKGEGRPPLAAACLFAIGGMYMYVGSFVYVLQAWRLRTTLSDTPSWLLNALARVERRLPTAIHRSLFLQPESLRPVVSLLEVVHAHESKRLQSGAIGTAAGDTLRTACAIGKAYRNVAADGKRVRSYQEIDRERRRTSRRALPESGPGDARDEMAAKREMSASFGVVLSDLDYVAIIWLRLGRIAALHAQLAPLASSAKVVTTEDAIPLVEAVSETADQLEIALEAETKRIRDQSLLRSLLPEARLEEELTAVRALSRRCEAVRHDVGSRTDGWMDGQSRVPDEWHRPVERLDMGGEEEAVKSALLTS</sequence>
<evidence type="ECO:0000313" key="3">
    <source>
        <dbReference type="EnsemblProtists" id="EOD25273"/>
    </source>
</evidence>
<keyword evidence="2" id="KW-0812">Transmembrane</keyword>
<protein>
    <submittedName>
        <fullName evidence="3">Uncharacterized protein</fullName>
    </submittedName>
</protein>
<keyword evidence="2" id="KW-0472">Membrane</keyword>
<reference evidence="4" key="1">
    <citation type="journal article" date="2013" name="Nature">
        <title>Pan genome of the phytoplankton Emiliania underpins its global distribution.</title>
        <authorList>
            <person name="Read B.A."/>
            <person name="Kegel J."/>
            <person name="Klute M.J."/>
            <person name="Kuo A."/>
            <person name="Lefebvre S.C."/>
            <person name="Maumus F."/>
            <person name="Mayer C."/>
            <person name="Miller J."/>
            <person name="Monier A."/>
            <person name="Salamov A."/>
            <person name="Young J."/>
            <person name="Aguilar M."/>
            <person name="Claverie J.M."/>
            <person name="Frickenhaus S."/>
            <person name="Gonzalez K."/>
            <person name="Herman E.K."/>
            <person name="Lin Y.C."/>
            <person name="Napier J."/>
            <person name="Ogata H."/>
            <person name="Sarno A.F."/>
            <person name="Shmutz J."/>
            <person name="Schroeder D."/>
            <person name="de Vargas C."/>
            <person name="Verret F."/>
            <person name="von Dassow P."/>
            <person name="Valentin K."/>
            <person name="Van de Peer Y."/>
            <person name="Wheeler G."/>
            <person name="Dacks J.B."/>
            <person name="Delwiche C.F."/>
            <person name="Dyhrman S.T."/>
            <person name="Glockner G."/>
            <person name="John U."/>
            <person name="Richards T."/>
            <person name="Worden A.Z."/>
            <person name="Zhang X."/>
            <person name="Grigoriev I.V."/>
            <person name="Allen A.E."/>
            <person name="Bidle K."/>
            <person name="Borodovsky M."/>
            <person name="Bowler C."/>
            <person name="Brownlee C."/>
            <person name="Cock J.M."/>
            <person name="Elias M."/>
            <person name="Gladyshev V.N."/>
            <person name="Groth M."/>
            <person name="Guda C."/>
            <person name="Hadaegh A."/>
            <person name="Iglesias-Rodriguez M.D."/>
            <person name="Jenkins J."/>
            <person name="Jones B.M."/>
            <person name="Lawson T."/>
            <person name="Leese F."/>
            <person name="Lindquist E."/>
            <person name="Lobanov A."/>
            <person name="Lomsadze A."/>
            <person name="Malik S.B."/>
            <person name="Marsh M.E."/>
            <person name="Mackinder L."/>
            <person name="Mock T."/>
            <person name="Mueller-Roeber B."/>
            <person name="Pagarete A."/>
            <person name="Parker M."/>
            <person name="Probert I."/>
            <person name="Quesneville H."/>
            <person name="Raines C."/>
            <person name="Rensing S.A."/>
            <person name="Riano-Pachon D.M."/>
            <person name="Richier S."/>
            <person name="Rokitta S."/>
            <person name="Shiraiwa Y."/>
            <person name="Soanes D.M."/>
            <person name="van der Giezen M."/>
            <person name="Wahlund T.M."/>
            <person name="Williams B."/>
            <person name="Wilson W."/>
            <person name="Wolfe G."/>
            <person name="Wurch L.L."/>
        </authorList>
    </citation>
    <scope>NUCLEOTIDE SEQUENCE</scope>
</reference>
<dbReference type="RefSeq" id="XP_005787991.1">
    <property type="nucleotide sequence ID" value="XM_005787934.1"/>
</dbReference>
<dbReference type="HOGENOM" id="CLU_714615_0_0_1"/>
<dbReference type="KEGG" id="ehx:EMIHUDRAFT_115613"/>
<dbReference type="EnsemblProtists" id="EOD35562">
    <property type="protein sequence ID" value="EOD35562"/>
    <property type="gene ID" value="EMIHUDRAFT_98563"/>
</dbReference>
<dbReference type="AlphaFoldDB" id="A0A0D3JP38"/>
<feature type="transmembrane region" description="Helical" evidence="2">
    <location>
        <begin position="88"/>
        <end position="110"/>
    </location>
</feature>
<dbReference type="KEGG" id="ehx:EMIHUDRAFT_98563"/>
<dbReference type="PaxDb" id="2903-EOD25273"/>
<evidence type="ECO:0000256" key="2">
    <source>
        <dbReference type="SAM" id="Phobius"/>
    </source>
</evidence>
<dbReference type="RefSeq" id="XP_005777702.1">
    <property type="nucleotide sequence ID" value="XM_005777645.1"/>
</dbReference>